<reference evidence="5 6" key="1">
    <citation type="submission" date="2021-02" db="EMBL/GenBank/DDBJ databases">
        <authorList>
            <person name="Park J.-S."/>
        </authorList>
    </citation>
    <scope>NUCLEOTIDE SEQUENCE [LARGE SCALE GENOMIC DNA]</scope>
    <source>
        <strain evidence="5 6">188UL20-2</strain>
    </source>
</reference>
<keyword evidence="2 4" id="KW-0831">Ubiquinone biosynthesis</keyword>
<comment type="pathway">
    <text evidence="4">Cofactor biosynthesis; ubiquinone biosynthesis.</text>
</comment>
<accession>A0ABS2HME8</accession>
<keyword evidence="6" id="KW-1185">Reference proteome</keyword>
<dbReference type="Pfam" id="PF04345">
    <property type="entry name" value="Chor_lyase"/>
    <property type="match status" value="1"/>
</dbReference>
<dbReference type="RefSeq" id="WP_205160084.1">
    <property type="nucleotide sequence ID" value="NZ_JAFEUM010000015.1"/>
</dbReference>
<evidence type="ECO:0000313" key="5">
    <source>
        <dbReference type="EMBL" id="MBM7038658.1"/>
    </source>
</evidence>
<dbReference type="Proteomes" id="UP000809621">
    <property type="component" value="Unassembled WGS sequence"/>
</dbReference>
<evidence type="ECO:0000256" key="1">
    <source>
        <dbReference type="ARBA" id="ARBA00022490"/>
    </source>
</evidence>
<dbReference type="Gene3D" id="3.40.1410.10">
    <property type="entry name" value="Chorismate lyase-like"/>
    <property type="match status" value="1"/>
</dbReference>
<proteinExistence type="inferred from homology"/>
<dbReference type="InterPro" id="IPR007440">
    <property type="entry name" value="Chorismate--pyruvate_lyase"/>
</dbReference>
<dbReference type="GO" id="GO:0016829">
    <property type="term" value="F:lyase activity"/>
    <property type="evidence" value="ECO:0007669"/>
    <property type="project" value="UniProtKB-KW"/>
</dbReference>
<keyword evidence="1 4" id="KW-0963">Cytoplasm</keyword>
<feature type="binding site" evidence="4">
    <location>
        <position position="169"/>
    </location>
    <ligand>
        <name>substrate</name>
    </ligand>
</feature>
<dbReference type="PANTHER" id="PTHR38683:SF1">
    <property type="entry name" value="CHORISMATE PYRUVATE-LYASE"/>
    <property type="match status" value="1"/>
</dbReference>
<evidence type="ECO:0000256" key="3">
    <source>
        <dbReference type="ARBA" id="ARBA00023239"/>
    </source>
</evidence>
<protein>
    <recommendedName>
        <fullName evidence="4">Probable chorismate pyruvate-lyase</fullName>
        <shortName evidence="4">CL</shortName>
        <shortName evidence="4">CPL</shortName>
        <ecNumber evidence="4">4.1.3.40</ecNumber>
    </recommendedName>
</protein>
<evidence type="ECO:0000256" key="2">
    <source>
        <dbReference type="ARBA" id="ARBA00022688"/>
    </source>
</evidence>
<organism evidence="5 6">
    <name type="scientific">Vibrio ulleungensis</name>
    <dbReference type="NCBI Taxonomy" id="2807619"/>
    <lineage>
        <taxon>Bacteria</taxon>
        <taxon>Pseudomonadati</taxon>
        <taxon>Pseudomonadota</taxon>
        <taxon>Gammaproteobacteria</taxon>
        <taxon>Vibrionales</taxon>
        <taxon>Vibrionaceae</taxon>
        <taxon>Vibrio</taxon>
    </lineage>
</organism>
<dbReference type="SUPFAM" id="SSF64288">
    <property type="entry name" value="Chorismate lyase-like"/>
    <property type="match status" value="1"/>
</dbReference>
<dbReference type="PANTHER" id="PTHR38683">
    <property type="entry name" value="CHORISMATE PYRUVATE-LYASE"/>
    <property type="match status" value="1"/>
</dbReference>
<keyword evidence="4" id="KW-0670">Pyruvate</keyword>
<evidence type="ECO:0000256" key="4">
    <source>
        <dbReference type="HAMAP-Rule" id="MF_01632"/>
    </source>
</evidence>
<evidence type="ECO:0000313" key="6">
    <source>
        <dbReference type="Proteomes" id="UP000809621"/>
    </source>
</evidence>
<comment type="catalytic activity">
    <reaction evidence="4">
        <text>chorismate = 4-hydroxybenzoate + pyruvate</text>
        <dbReference type="Rhea" id="RHEA:16505"/>
        <dbReference type="ChEBI" id="CHEBI:15361"/>
        <dbReference type="ChEBI" id="CHEBI:17879"/>
        <dbReference type="ChEBI" id="CHEBI:29748"/>
        <dbReference type="EC" id="4.1.3.40"/>
    </reaction>
</comment>
<comment type="subcellular location">
    <subcellularLocation>
        <location evidence="4">Cytoplasm</location>
    </subcellularLocation>
</comment>
<name>A0ABS2HME8_9VIBR</name>
<dbReference type="EC" id="4.1.3.40" evidence="4"/>
<feature type="binding site" evidence="4">
    <location>
        <position position="124"/>
    </location>
    <ligand>
        <name>substrate</name>
    </ligand>
</feature>
<keyword evidence="3 4" id="KW-0456">Lyase</keyword>
<sequence length="184" mass="21453">MPDFVQMFDMTNWLNDYRALYQDIQWQSQFSVMEHCEGEIAWLQDSTSLSKKLETYCSQLSVDVLSNQLTTQDENCSSSMSSHWLREVLLLGDNSHWVYAQSHVEQQALEQPVIRQLMHDDKPLGLALFSTQQVKRDQLQIGQVTLDSQRLWARRSRLLVKDHSIWVSELFLPNAPIYHLQPGS</sequence>
<comment type="caution">
    <text evidence="4">Lacks conserved residue(s) required for the propagation of feature annotation.</text>
</comment>
<feature type="binding site" evidence="4">
    <location>
        <position position="86"/>
    </location>
    <ligand>
        <name>substrate</name>
    </ligand>
</feature>
<comment type="similarity">
    <text evidence="4">Belongs to the UbiC family.</text>
</comment>
<comment type="caution">
    <text evidence="5">The sequence shown here is derived from an EMBL/GenBank/DDBJ whole genome shotgun (WGS) entry which is preliminary data.</text>
</comment>
<dbReference type="HAMAP" id="MF_01632">
    <property type="entry name" value="UbiC"/>
    <property type="match status" value="1"/>
</dbReference>
<dbReference type="EMBL" id="JAFEUM010000015">
    <property type="protein sequence ID" value="MBM7038658.1"/>
    <property type="molecule type" value="Genomic_DNA"/>
</dbReference>
<dbReference type="InterPro" id="IPR028978">
    <property type="entry name" value="Chorismate_lyase_/UTRA_dom_sf"/>
</dbReference>
<gene>
    <name evidence="4" type="primary">ubiC</name>
    <name evidence="5" type="ORF">JQC93_20010</name>
</gene>
<comment type="function">
    <text evidence="4">Removes the pyruvyl group from chorismate, with concomitant aromatization of the ring, to provide 4-hydroxybenzoate (4HB) for the ubiquinone pathway.</text>
</comment>